<sequence>MSSASSAHAQYSADESGYVMGTPSIHVDTESEPEEDAEEVSSRHTRSTTRTHVAREPTPPPPLQALEAPPARREPRIRFTTQKSTIMARRVILRTPTPPPFPPLQPPVSDDTIRPHASVSSRMTEVPLPEQSVKNRDLWKATIPLYESQGKMGCQINDLYCRLNYQNGVSTGLHHHMNYVEHGQRAAITQAIEAQSEARMATLVAVVMSVLVLVMILVQIYERI</sequence>
<evidence type="ECO:0000256" key="2">
    <source>
        <dbReference type="SAM" id="Phobius"/>
    </source>
</evidence>
<gene>
    <name evidence="3" type="ORF">E3N88_26147</name>
</gene>
<feature type="transmembrane region" description="Helical" evidence="2">
    <location>
        <begin position="200"/>
        <end position="221"/>
    </location>
</feature>
<feature type="region of interest" description="Disordered" evidence="1">
    <location>
        <begin position="1"/>
        <end position="77"/>
    </location>
</feature>
<accession>A0A5N6N9I7</accession>
<name>A0A5N6N9I7_9ASTR</name>
<evidence type="ECO:0000313" key="3">
    <source>
        <dbReference type="EMBL" id="KAD4385978.1"/>
    </source>
</evidence>
<keyword evidence="2" id="KW-1133">Transmembrane helix</keyword>
<dbReference type="EMBL" id="SZYD01000013">
    <property type="protein sequence ID" value="KAD4385978.1"/>
    <property type="molecule type" value="Genomic_DNA"/>
</dbReference>
<organism evidence="3 4">
    <name type="scientific">Mikania micrantha</name>
    <name type="common">bitter vine</name>
    <dbReference type="NCBI Taxonomy" id="192012"/>
    <lineage>
        <taxon>Eukaryota</taxon>
        <taxon>Viridiplantae</taxon>
        <taxon>Streptophyta</taxon>
        <taxon>Embryophyta</taxon>
        <taxon>Tracheophyta</taxon>
        <taxon>Spermatophyta</taxon>
        <taxon>Magnoliopsida</taxon>
        <taxon>eudicotyledons</taxon>
        <taxon>Gunneridae</taxon>
        <taxon>Pentapetalae</taxon>
        <taxon>asterids</taxon>
        <taxon>campanulids</taxon>
        <taxon>Asterales</taxon>
        <taxon>Asteraceae</taxon>
        <taxon>Asteroideae</taxon>
        <taxon>Heliantheae alliance</taxon>
        <taxon>Eupatorieae</taxon>
        <taxon>Mikania</taxon>
    </lineage>
</organism>
<evidence type="ECO:0000313" key="4">
    <source>
        <dbReference type="Proteomes" id="UP000326396"/>
    </source>
</evidence>
<evidence type="ECO:0000256" key="1">
    <source>
        <dbReference type="SAM" id="MobiDB-lite"/>
    </source>
</evidence>
<reference evidence="3 4" key="1">
    <citation type="submission" date="2019-05" db="EMBL/GenBank/DDBJ databases">
        <title>Mikania micrantha, genome provides insights into the molecular mechanism of rapid growth.</title>
        <authorList>
            <person name="Liu B."/>
        </authorList>
    </citation>
    <scope>NUCLEOTIDE SEQUENCE [LARGE SCALE GENOMIC DNA]</scope>
    <source>
        <strain evidence="3">NLD-2019</strain>
        <tissue evidence="3">Leaf</tissue>
    </source>
</reference>
<feature type="compositionally biased region" description="Acidic residues" evidence="1">
    <location>
        <begin position="30"/>
        <end position="39"/>
    </location>
</feature>
<comment type="caution">
    <text evidence="3">The sequence shown here is derived from an EMBL/GenBank/DDBJ whole genome shotgun (WGS) entry which is preliminary data.</text>
</comment>
<feature type="compositionally biased region" description="Low complexity" evidence="1">
    <location>
        <begin position="1"/>
        <end position="13"/>
    </location>
</feature>
<protein>
    <submittedName>
        <fullName evidence="3">Uncharacterized protein</fullName>
    </submittedName>
</protein>
<keyword evidence="2" id="KW-0812">Transmembrane</keyword>
<dbReference type="AlphaFoldDB" id="A0A5N6N9I7"/>
<dbReference type="Proteomes" id="UP000326396">
    <property type="component" value="Linkage Group LG3"/>
</dbReference>
<keyword evidence="4" id="KW-1185">Reference proteome</keyword>
<keyword evidence="2" id="KW-0472">Membrane</keyword>
<proteinExistence type="predicted"/>